<dbReference type="InterPro" id="IPR010359">
    <property type="entry name" value="IrrE_HExxH"/>
</dbReference>
<dbReference type="GO" id="GO:0003677">
    <property type="term" value="F:DNA binding"/>
    <property type="evidence" value="ECO:0007669"/>
    <property type="project" value="InterPro"/>
</dbReference>
<dbReference type="PANTHER" id="PTHR43236">
    <property type="entry name" value="ANTITOXIN HIGA1"/>
    <property type="match status" value="1"/>
</dbReference>
<keyword evidence="4" id="KW-1185">Reference proteome</keyword>
<dbReference type="Gene3D" id="1.10.260.40">
    <property type="entry name" value="lambda repressor-like DNA-binding domains"/>
    <property type="match status" value="1"/>
</dbReference>
<evidence type="ECO:0000313" key="4">
    <source>
        <dbReference type="Proteomes" id="UP000199582"/>
    </source>
</evidence>
<dbReference type="STRING" id="1287727.SAMN05443999_1245"/>
<dbReference type="AlphaFoldDB" id="A0A1H7XT38"/>
<dbReference type="Pfam" id="PF13560">
    <property type="entry name" value="HTH_31"/>
    <property type="match status" value="1"/>
</dbReference>
<dbReference type="PANTHER" id="PTHR43236:SF1">
    <property type="entry name" value="BLL7220 PROTEIN"/>
    <property type="match status" value="1"/>
</dbReference>
<dbReference type="PROSITE" id="PS50943">
    <property type="entry name" value="HTH_CROC1"/>
    <property type="match status" value="1"/>
</dbReference>
<dbReference type="CDD" id="cd00093">
    <property type="entry name" value="HTH_XRE"/>
    <property type="match status" value="1"/>
</dbReference>
<dbReference type="SMART" id="SM00530">
    <property type="entry name" value="HTH_XRE"/>
    <property type="match status" value="1"/>
</dbReference>
<protein>
    <submittedName>
        <fullName evidence="3">Zn-dependent peptidase ImmA, M78 family</fullName>
    </submittedName>
</protein>
<sequence length="357" mass="39920">MNGKRLAIARQRKGYSRPELAERLGVTPRTIGGWEAGAVIPEDRIPSLVQILGFSRSFLELPDPASVSTGAVSFRSLSRKTASQRDAALSMCDLAVDLSAWLDPRFGRNSVNVPDLSSEEPDFAADLLRRDWGLGTAPISNLVHLLEAKGVRLFALPENCREIDACSFWYDDIPFMLVDTTRSAERIRFNLAHELGHLILHRHGAPVGQVAEKEANVFASNFLMTIGSIQRHLPREMTIDAIIRLKSRWGVSAAALAYRLNKIGYLRDWNYKSMVIEMRRRRYHEVEPSPIPHEQSYVLDIVLKTLLNKGISLRLVAEETHIPHAEVVGLMHGLATVAISSHDIASPNERRATLRVV</sequence>
<feature type="domain" description="HTH cro/C1-type" evidence="2">
    <location>
        <begin position="6"/>
        <end position="59"/>
    </location>
</feature>
<dbReference type="Pfam" id="PF06114">
    <property type="entry name" value="Peptidase_M78"/>
    <property type="match status" value="1"/>
</dbReference>
<evidence type="ECO:0000313" key="3">
    <source>
        <dbReference type="EMBL" id="SEM37102.1"/>
    </source>
</evidence>
<proteinExistence type="inferred from homology"/>
<dbReference type="InterPro" id="IPR052345">
    <property type="entry name" value="Rad_response_metalloprotease"/>
</dbReference>
<dbReference type="Gene3D" id="1.10.10.2910">
    <property type="match status" value="1"/>
</dbReference>
<dbReference type="InterPro" id="IPR001387">
    <property type="entry name" value="Cro/C1-type_HTH"/>
</dbReference>
<gene>
    <name evidence="3" type="ORF">SAMN05443999_1245</name>
</gene>
<dbReference type="Proteomes" id="UP000199582">
    <property type="component" value="Unassembled WGS sequence"/>
</dbReference>
<organism evidence="3 4">
    <name type="scientific">Roseovarius azorensis</name>
    <dbReference type="NCBI Taxonomy" id="1287727"/>
    <lineage>
        <taxon>Bacteria</taxon>
        <taxon>Pseudomonadati</taxon>
        <taxon>Pseudomonadota</taxon>
        <taxon>Alphaproteobacteria</taxon>
        <taxon>Rhodobacterales</taxon>
        <taxon>Roseobacteraceae</taxon>
        <taxon>Roseovarius</taxon>
    </lineage>
</organism>
<dbReference type="SUPFAM" id="SSF47413">
    <property type="entry name" value="lambda repressor-like DNA-binding domains"/>
    <property type="match status" value="1"/>
</dbReference>
<evidence type="ECO:0000256" key="1">
    <source>
        <dbReference type="ARBA" id="ARBA00007227"/>
    </source>
</evidence>
<dbReference type="InterPro" id="IPR010982">
    <property type="entry name" value="Lambda_DNA-bd_dom_sf"/>
</dbReference>
<accession>A0A1H7XT38</accession>
<comment type="similarity">
    <text evidence="1">Belongs to the short-chain fatty acyl-CoA assimilation regulator (ScfR) family.</text>
</comment>
<name>A0A1H7XT38_9RHOB</name>
<dbReference type="EMBL" id="FOAG01000024">
    <property type="protein sequence ID" value="SEM37102.1"/>
    <property type="molecule type" value="Genomic_DNA"/>
</dbReference>
<reference evidence="3 4" key="1">
    <citation type="submission" date="2016-10" db="EMBL/GenBank/DDBJ databases">
        <authorList>
            <person name="de Groot N.N."/>
        </authorList>
    </citation>
    <scope>NUCLEOTIDE SEQUENCE [LARGE SCALE GENOMIC DNA]</scope>
    <source>
        <strain evidence="3 4">DSM 100674</strain>
    </source>
</reference>
<evidence type="ECO:0000259" key="2">
    <source>
        <dbReference type="PROSITE" id="PS50943"/>
    </source>
</evidence>